<protein>
    <recommendedName>
        <fullName evidence="8">PPM-type phosphatase domain-containing protein</fullName>
    </recommendedName>
</protein>
<feature type="domain" description="PPM-type phosphatase" evidence="8">
    <location>
        <begin position="68"/>
        <end position="398"/>
    </location>
</feature>
<dbReference type="GO" id="GO:0016020">
    <property type="term" value="C:membrane"/>
    <property type="evidence" value="ECO:0007669"/>
    <property type="project" value="UniProtKB-SubCell"/>
</dbReference>
<dbReference type="EMBL" id="CAJZBQ010000030">
    <property type="protein sequence ID" value="CAG9322128.1"/>
    <property type="molecule type" value="Genomic_DNA"/>
</dbReference>
<evidence type="ECO:0000256" key="6">
    <source>
        <dbReference type="RuleBase" id="RU003465"/>
    </source>
</evidence>
<keyword evidence="5" id="KW-0472">Membrane</keyword>
<dbReference type="PANTHER" id="PTHR47992">
    <property type="entry name" value="PROTEIN PHOSPHATASE"/>
    <property type="match status" value="1"/>
</dbReference>
<comment type="caution">
    <text evidence="9">The sequence shown here is derived from an EMBL/GenBank/DDBJ whole genome shotgun (WGS) entry which is preliminary data.</text>
</comment>
<dbReference type="SMART" id="SM00332">
    <property type="entry name" value="PP2Cc"/>
    <property type="match status" value="1"/>
</dbReference>
<dbReference type="Gene3D" id="3.60.40.10">
    <property type="entry name" value="PPM-type phosphatase domain"/>
    <property type="match status" value="1"/>
</dbReference>
<keyword evidence="3 6" id="KW-0378">Hydrolase</keyword>
<comment type="subcellular location">
    <subcellularLocation>
        <location evidence="1">Membrane</location>
        <topology evidence="1">Peripheral membrane protein</topology>
    </subcellularLocation>
</comment>
<keyword evidence="2" id="KW-0479">Metal-binding</keyword>
<dbReference type="InterPro" id="IPR001932">
    <property type="entry name" value="PPM-type_phosphatase-like_dom"/>
</dbReference>
<dbReference type="InterPro" id="IPR036457">
    <property type="entry name" value="PPM-type-like_dom_sf"/>
</dbReference>
<comment type="similarity">
    <text evidence="6">Belongs to the PP2C family.</text>
</comment>
<evidence type="ECO:0000256" key="2">
    <source>
        <dbReference type="ARBA" id="ARBA00022723"/>
    </source>
</evidence>
<evidence type="ECO:0000256" key="3">
    <source>
        <dbReference type="ARBA" id="ARBA00022801"/>
    </source>
</evidence>
<dbReference type="InterPro" id="IPR000222">
    <property type="entry name" value="PP2C_BS"/>
</dbReference>
<name>A0AAU9JCU5_9CILI</name>
<dbReference type="SUPFAM" id="SSF81606">
    <property type="entry name" value="PP2C-like"/>
    <property type="match status" value="1"/>
</dbReference>
<dbReference type="Pfam" id="PF00481">
    <property type="entry name" value="PP2C"/>
    <property type="match status" value="1"/>
</dbReference>
<gene>
    <name evidence="9" type="ORF">BSTOLATCC_MIC30508</name>
</gene>
<evidence type="ECO:0000256" key="1">
    <source>
        <dbReference type="ARBA" id="ARBA00004170"/>
    </source>
</evidence>
<proteinExistence type="inferred from homology"/>
<organism evidence="9 10">
    <name type="scientific">Blepharisma stoltei</name>
    <dbReference type="NCBI Taxonomy" id="1481888"/>
    <lineage>
        <taxon>Eukaryota</taxon>
        <taxon>Sar</taxon>
        <taxon>Alveolata</taxon>
        <taxon>Ciliophora</taxon>
        <taxon>Postciliodesmatophora</taxon>
        <taxon>Heterotrichea</taxon>
        <taxon>Heterotrichida</taxon>
        <taxon>Blepharismidae</taxon>
        <taxon>Blepharisma</taxon>
    </lineage>
</organism>
<dbReference type="GO" id="GO:0004722">
    <property type="term" value="F:protein serine/threonine phosphatase activity"/>
    <property type="evidence" value="ECO:0007669"/>
    <property type="project" value="InterPro"/>
</dbReference>
<evidence type="ECO:0000313" key="10">
    <source>
        <dbReference type="Proteomes" id="UP001162131"/>
    </source>
</evidence>
<feature type="region of interest" description="Disordered" evidence="7">
    <location>
        <begin position="407"/>
        <end position="449"/>
    </location>
</feature>
<evidence type="ECO:0000259" key="8">
    <source>
        <dbReference type="PROSITE" id="PS51746"/>
    </source>
</evidence>
<sequence>MGCAQGKAKKGTIMMQASSDMLCVYNRDATILIKSSKTPGRSEEVHFKLSDPVLFSSLRVQIASYDLWISKCVLPGLDPRDPSKRACQDYCVFTNDETSTLLGVFDGHGAYGKEVAKLCSETVENFLPENKEFSQTDPKGFLIALTEKCTEELRKNENTVDSKFSGCTAVFVLLAGDSIHSASVGDSRAVLGTSSPPSVMPAPTTQIREEERKLLEKVKKRRQSNPMLEVQAVQLSKDQKPEDPEELERITQNGGRVQRITDALGNQVGPYRVWEPDLKAPGLTMSRSIGDKGAASLGIISTPVYTKHKVHPYADFFVVAGTDGIWDAMDNQDVVNYVECYRDKCKRGCGSPPIGDQITIHNTCIAQLLCEEVRVRWLTIVEEEDVTIDDISCIVLELQPTILPSSGHAKRPIPNEYDPIRSIGETANQQAPTNPVRDPRRGSIVLSGS</sequence>
<dbReference type="InterPro" id="IPR015655">
    <property type="entry name" value="PP2C"/>
</dbReference>
<accession>A0AAU9JCU5</accession>
<dbReference type="AlphaFoldDB" id="A0AAU9JCU5"/>
<dbReference type="CDD" id="cd00143">
    <property type="entry name" value="PP2Cc"/>
    <property type="match status" value="1"/>
</dbReference>
<evidence type="ECO:0000256" key="4">
    <source>
        <dbReference type="ARBA" id="ARBA00022912"/>
    </source>
</evidence>
<evidence type="ECO:0000256" key="5">
    <source>
        <dbReference type="ARBA" id="ARBA00023136"/>
    </source>
</evidence>
<dbReference type="GO" id="GO:0046872">
    <property type="term" value="F:metal ion binding"/>
    <property type="evidence" value="ECO:0007669"/>
    <property type="project" value="UniProtKB-KW"/>
</dbReference>
<dbReference type="Proteomes" id="UP001162131">
    <property type="component" value="Unassembled WGS sequence"/>
</dbReference>
<evidence type="ECO:0000313" key="9">
    <source>
        <dbReference type="EMBL" id="CAG9322128.1"/>
    </source>
</evidence>
<keyword evidence="10" id="KW-1185">Reference proteome</keyword>
<reference evidence="9" key="1">
    <citation type="submission" date="2021-09" db="EMBL/GenBank/DDBJ databases">
        <authorList>
            <consortium name="AG Swart"/>
            <person name="Singh M."/>
            <person name="Singh A."/>
            <person name="Seah K."/>
            <person name="Emmerich C."/>
        </authorList>
    </citation>
    <scope>NUCLEOTIDE SEQUENCE</scope>
    <source>
        <strain evidence="9">ATCC30299</strain>
    </source>
</reference>
<evidence type="ECO:0000256" key="7">
    <source>
        <dbReference type="SAM" id="MobiDB-lite"/>
    </source>
</evidence>
<dbReference type="PROSITE" id="PS51746">
    <property type="entry name" value="PPM_2"/>
    <property type="match status" value="1"/>
</dbReference>
<keyword evidence="4 6" id="KW-0904">Protein phosphatase</keyword>
<dbReference type="PROSITE" id="PS01032">
    <property type="entry name" value="PPM_1"/>
    <property type="match status" value="1"/>
</dbReference>